<accession>A0A929N2I1</accession>
<dbReference type="Gene3D" id="3.30.1330.70">
    <property type="entry name" value="Holliday junction resolvase RusA"/>
    <property type="match status" value="1"/>
</dbReference>
<dbReference type="GO" id="GO:0006310">
    <property type="term" value="P:DNA recombination"/>
    <property type="evidence" value="ECO:0007669"/>
    <property type="project" value="InterPro"/>
</dbReference>
<dbReference type="InterPro" id="IPR036614">
    <property type="entry name" value="RusA-like_sf"/>
</dbReference>
<proteinExistence type="predicted"/>
<dbReference type="EMBL" id="JABZFZ010000009">
    <property type="protein sequence ID" value="MBF0939330.1"/>
    <property type="molecule type" value="Genomic_DNA"/>
</dbReference>
<sequence>MSAAPVPLWAVGPIEVPQADMLSLNDRADRRAQSSRVRALRAQARVMARAARCPSLERARIVAWLRFPDARRRDLHNYMPTLKALVDGLVDAGLLPDDSTAHLQGPDTRGDSRRTVKRLGVPMCSITLTVLPFEEGAPCQ</sequence>
<organism evidence="1 2">
    <name type="scientific">Schaalia georgiae</name>
    <dbReference type="NCBI Taxonomy" id="52768"/>
    <lineage>
        <taxon>Bacteria</taxon>
        <taxon>Bacillati</taxon>
        <taxon>Actinomycetota</taxon>
        <taxon>Actinomycetes</taxon>
        <taxon>Actinomycetales</taxon>
        <taxon>Actinomycetaceae</taxon>
        <taxon>Schaalia</taxon>
    </lineage>
</organism>
<dbReference type="AlphaFoldDB" id="A0A929N2I1"/>
<reference evidence="1" key="1">
    <citation type="submission" date="2020-04" db="EMBL/GenBank/DDBJ databases">
        <title>Deep metagenomics examines the oral microbiome during advanced dental caries in children, revealing novel taxa and co-occurrences with host molecules.</title>
        <authorList>
            <person name="Baker J.L."/>
            <person name="Morton J.T."/>
            <person name="Dinis M."/>
            <person name="Alvarez R."/>
            <person name="Tran N.C."/>
            <person name="Knight R."/>
            <person name="Edlund A."/>
        </authorList>
    </citation>
    <scope>NUCLEOTIDE SEQUENCE</scope>
    <source>
        <strain evidence="1">JCVI_32_bin.64</strain>
    </source>
</reference>
<gene>
    <name evidence="1" type="ORF">HXK03_00425</name>
</gene>
<protein>
    <recommendedName>
        <fullName evidence="3">RusA-like resolvase</fullName>
    </recommendedName>
</protein>
<dbReference type="SUPFAM" id="SSF103084">
    <property type="entry name" value="Holliday junction resolvase RusA"/>
    <property type="match status" value="1"/>
</dbReference>
<dbReference type="GO" id="GO:0006281">
    <property type="term" value="P:DNA repair"/>
    <property type="evidence" value="ECO:0007669"/>
    <property type="project" value="InterPro"/>
</dbReference>
<evidence type="ECO:0000313" key="2">
    <source>
        <dbReference type="Proteomes" id="UP000718630"/>
    </source>
</evidence>
<name>A0A929N2I1_9ACTO</name>
<dbReference type="GO" id="GO:0000287">
    <property type="term" value="F:magnesium ion binding"/>
    <property type="evidence" value="ECO:0007669"/>
    <property type="project" value="InterPro"/>
</dbReference>
<evidence type="ECO:0000313" key="1">
    <source>
        <dbReference type="EMBL" id="MBF0939330.1"/>
    </source>
</evidence>
<evidence type="ECO:0008006" key="3">
    <source>
        <dbReference type="Google" id="ProtNLM"/>
    </source>
</evidence>
<dbReference type="Proteomes" id="UP000718630">
    <property type="component" value="Unassembled WGS sequence"/>
</dbReference>
<comment type="caution">
    <text evidence="1">The sequence shown here is derived from an EMBL/GenBank/DDBJ whole genome shotgun (WGS) entry which is preliminary data.</text>
</comment>